<keyword evidence="3" id="KW-1000">Mitochondrion outer membrane</keyword>
<dbReference type="PANTHER" id="PTHR45644">
    <property type="entry name" value="AAA ATPASE, PUTATIVE (AFU_ORTHOLOGUE AFUA_2G12920)-RELATED-RELATED"/>
    <property type="match status" value="1"/>
</dbReference>
<keyword evidence="3" id="KW-0472">Membrane</keyword>
<name>A0ABQ8YYN0_9EUKA</name>
<evidence type="ECO:0000256" key="5">
    <source>
        <dbReference type="ARBA" id="ARBA00023128"/>
    </source>
</evidence>
<keyword evidence="4" id="KW-0067">ATP-binding</keyword>
<evidence type="ECO:0000256" key="4">
    <source>
        <dbReference type="ARBA" id="ARBA00022840"/>
    </source>
</evidence>
<dbReference type="SUPFAM" id="SSF49879">
    <property type="entry name" value="SMAD/FHA domain"/>
    <property type="match status" value="1"/>
</dbReference>
<dbReference type="Pfam" id="PF00004">
    <property type="entry name" value="AAA"/>
    <property type="match status" value="1"/>
</dbReference>
<evidence type="ECO:0000256" key="3">
    <source>
        <dbReference type="ARBA" id="ARBA00022787"/>
    </source>
</evidence>
<dbReference type="InterPro" id="IPR008984">
    <property type="entry name" value="SMAD_FHA_dom_sf"/>
</dbReference>
<feature type="region of interest" description="Disordered" evidence="6">
    <location>
        <begin position="266"/>
        <end position="299"/>
    </location>
</feature>
<dbReference type="SMART" id="SM00382">
    <property type="entry name" value="AAA"/>
    <property type="match status" value="1"/>
</dbReference>
<dbReference type="Gene3D" id="1.10.8.60">
    <property type="match status" value="1"/>
</dbReference>
<dbReference type="InterPro" id="IPR051701">
    <property type="entry name" value="Mito_OM_Translocase_MSP1"/>
</dbReference>
<comment type="caution">
    <text evidence="8">The sequence shown here is derived from an EMBL/GenBank/DDBJ whole genome shotgun (WGS) entry which is preliminary data.</text>
</comment>
<protein>
    <submittedName>
        <fullName evidence="8">Aaa atpase</fullName>
    </submittedName>
</protein>
<dbReference type="SUPFAM" id="SSF52540">
    <property type="entry name" value="P-loop containing nucleoside triphosphate hydrolases"/>
    <property type="match status" value="1"/>
</dbReference>
<dbReference type="InterPro" id="IPR027417">
    <property type="entry name" value="P-loop_NTPase"/>
</dbReference>
<dbReference type="InterPro" id="IPR003959">
    <property type="entry name" value="ATPase_AAA_core"/>
</dbReference>
<reference evidence="8" key="1">
    <citation type="submission" date="2022-08" db="EMBL/GenBank/DDBJ databases">
        <title>Novel sulfate-reducing endosymbionts in the free-living metamonad Anaeramoeba.</title>
        <authorList>
            <person name="Jerlstrom-Hultqvist J."/>
            <person name="Cepicka I."/>
            <person name="Gallot-Lavallee L."/>
            <person name="Salas-Leiva D."/>
            <person name="Curtis B.A."/>
            <person name="Zahonova K."/>
            <person name="Pipaliya S."/>
            <person name="Dacks J."/>
            <person name="Roger A.J."/>
        </authorList>
    </citation>
    <scope>NUCLEOTIDE SEQUENCE</scope>
    <source>
        <strain evidence="8">Schooner1</strain>
    </source>
</reference>
<dbReference type="Gene3D" id="3.40.50.300">
    <property type="entry name" value="P-loop containing nucleotide triphosphate hydrolases"/>
    <property type="match status" value="1"/>
</dbReference>
<feature type="compositionally biased region" description="Polar residues" evidence="6">
    <location>
        <begin position="692"/>
        <end position="701"/>
    </location>
</feature>
<sequence length="1071" mass="124993">MINVWAYLFCQTQVTAPIKVTNPYFVIGSSQKCSLQIGNKDVLSQQLFSLRNIQGQKFYLEVVGSLGFVKLNHKIIQPKHFHIITDGDLIIVESTNISIHYLFVTCKYFSSSPFLFNDKNKQIQQFYQILKRVHFSRQREYQIKKQILEQSQQRIQKCTKQTNNQSIDNFEYPIDETTKEQLKNIIRRVKFRKKNQNPLLSKQFKFQEKIIFLGQSGNEIMHSKICQILSNELDATVFNIQSNDFLQKTLPKSHHQNPIIKRGTTVEFTSQSSKKPQTNLNNTGINQNNQKKQKELTDQPNVGDRGEVVYIFGNNPNSTYLGVIFEKEYKNGCDLGGVCPNKTKYGYWVKKNQIKIVDPNQLKREILFFNSILSNVMADENNIIFYLQEIDKYFHQSNNTVQLVIKGLERLMRMKESIILIGSISNTRLFKDYFQKEFESKKKISFLNQRYLDIIQINTNNFNLNDKNGGMNTPTGTRTSAYNHRNHTNPQSTDSIKFQMDCFLFIQKNFTEIIVIEQPQSKFKKKVDLWEKMIKKDQETMRINQNKKLLEQCLKNHKLKIPTSLNLKKYLNSKKYTLEEMVHIARWCNMNSLSNLQNESDLKKRKKKNQEIEVEVDGKVEKETNNENDEERFGDQNKIEIENNQNKKNNEIINFKEKHFNNIKDKLPNELRQNKSQNERLQRKRQFENKGRNSNGNSFRNINDEDLAFAMSIYADQLGENIEENSIDAVITDNQYEKEFLSEILTSDMINVKFDDIGSMKETKKILHDLVILPLRRPELFRTVNLLNSSNGILLFGPPGNGKTMLAKAVATESKANFLNVQISKISSKWFGDGEKYTKAIFTLAQKIAPCIIFIDEVDSMLTTRGKINEHEASRKIKNTFMEQCDGLKRRNENITIIAATNRPYDLDPAVLRRFPRRLYIGLPNLEAREKILKVILKDEAIEENFNFHKLAVETEGFSGHDLQTLCVTAAHRPVREYLQWEKQQKKLNKKNNKRHVNIFQNNIKNEKNENGEKSNQINLRLLTLKDFLESKSDVGRSVNKNSIENQKLKKWNEQFGEGVPKPNNFGTIFI</sequence>
<dbReference type="PROSITE" id="PS00674">
    <property type="entry name" value="AAA"/>
    <property type="match status" value="1"/>
</dbReference>
<feature type="compositionally biased region" description="Basic and acidic residues" evidence="6">
    <location>
        <begin position="616"/>
        <end position="641"/>
    </location>
</feature>
<organism evidence="8 9">
    <name type="scientific">Anaeramoeba flamelloides</name>
    <dbReference type="NCBI Taxonomy" id="1746091"/>
    <lineage>
        <taxon>Eukaryota</taxon>
        <taxon>Metamonada</taxon>
        <taxon>Anaeramoebidae</taxon>
        <taxon>Anaeramoeba</taxon>
    </lineage>
</organism>
<proteinExistence type="predicted"/>
<accession>A0ABQ8YYN0</accession>
<keyword evidence="9" id="KW-1185">Reference proteome</keyword>
<feature type="region of interest" description="Disordered" evidence="6">
    <location>
        <begin position="668"/>
        <end position="701"/>
    </location>
</feature>
<evidence type="ECO:0000256" key="1">
    <source>
        <dbReference type="ARBA" id="ARBA00004572"/>
    </source>
</evidence>
<dbReference type="InterPro" id="IPR003960">
    <property type="entry name" value="ATPase_AAA_CS"/>
</dbReference>
<dbReference type="PANTHER" id="PTHR45644:SF85">
    <property type="entry name" value="P-LOOP CONTAINING NUCLEOSIDE TRIPHOSPHATE HYDROLASES SUPERFAMILY PROTEIN"/>
    <property type="match status" value="1"/>
</dbReference>
<dbReference type="CDD" id="cd00060">
    <property type="entry name" value="FHA"/>
    <property type="match status" value="1"/>
</dbReference>
<evidence type="ECO:0000259" key="7">
    <source>
        <dbReference type="SMART" id="SM00382"/>
    </source>
</evidence>
<feature type="compositionally biased region" description="Polar residues" evidence="6">
    <location>
        <begin position="266"/>
        <end position="285"/>
    </location>
</feature>
<evidence type="ECO:0000256" key="6">
    <source>
        <dbReference type="SAM" id="MobiDB-lite"/>
    </source>
</evidence>
<dbReference type="Proteomes" id="UP001150062">
    <property type="component" value="Unassembled WGS sequence"/>
</dbReference>
<keyword evidence="5" id="KW-0496">Mitochondrion</keyword>
<dbReference type="InterPro" id="IPR003593">
    <property type="entry name" value="AAA+_ATPase"/>
</dbReference>
<dbReference type="Gene3D" id="2.60.200.20">
    <property type="match status" value="1"/>
</dbReference>
<feature type="domain" description="AAA+ ATPase" evidence="7">
    <location>
        <begin position="789"/>
        <end position="925"/>
    </location>
</feature>
<evidence type="ECO:0000313" key="9">
    <source>
        <dbReference type="Proteomes" id="UP001150062"/>
    </source>
</evidence>
<keyword evidence="2" id="KW-0547">Nucleotide-binding</keyword>
<evidence type="ECO:0000313" key="8">
    <source>
        <dbReference type="EMBL" id="KAJ6249567.1"/>
    </source>
</evidence>
<dbReference type="InterPro" id="IPR041569">
    <property type="entry name" value="AAA_lid_3"/>
</dbReference>
<dbReference type="Pfam" id="PF17862">
    <property type="entry name" value="AAA_lid_3"/>
    <property type="match status" value="1"/>
</dbReference>
<feature type="compositionally biased region" description="Basic and acidic residues" evidence="6">
    <location>
        <begin position="668"/>
        <end position="691"/>
    </location>
</feature>
<evidence type="ECO:0000256" key="2">
    <source>
        <dbReference type="ARBA" id="ARBA00022741"/>
    </source>
</evidence>
<comment type="subcellular location">
    <subcellularLocation>
        <location evidence="1">Mitochondrion outer membrane</location>
        <topology evidence="1">Single-pass membrane protein</topology>
    </subcellularLocation>
</comment>
<dbReference type="EMBL" id="JAOAOG010000098">
    <property type="protein sequence ID" value="KAJ6249567.1"/>
    <property type="molecule type" value="Genomic_DNA"/>
</dbReference>
<feature type="region of interest" description="Disordered" evidence="6">
    <location>
        <begin position="604"/>
        <end position="645"/>
    </location>
</feature>
<gene>
    <name evidence="8" type="ORF">M0813_16988</name>
</gene>